<evidence type="ECO:0000256" key="5">
    <source>
        <dbReference type="ARBA" id="ARBA00023121"/>
    </source>
</evidence>
<dbReference type="Gene3D" id="2.130.10.10">
    <property type="entry name" value="YVTN repeat-like/Quinoprotein amine dehydrogenase"/>
    <property type="match status" value="1"/>
</dbReference>
<dbReference type="GO" id="GO:0006950">
    <property type="term" value="P:response to stress"/>
    <property type="evidence" value="ECO:0007669"/>
    <property type="project" value="UniProtKB-ARBA"/>
</dbReference>
<evidence type="ECO:0000256" key="7">
    <source>
        <dbReference type="ARBA" id="ARBA00025740"/>
    </source>
</evidence>
<protein>
    <submittedName>
        <fullName evidence="9">Uncharacterized protein</fullName>
    </submittedName>
</protein>
<dbReference type="GO" id="GO:0032266">
    <property type="term" value="F:phosphatidylinositol-3-phosphate binding"/>
    <property type="evidence" value="ECO:0007669"/>
    <property type="project" value="UniProtKB-ARBA"/>
</dbReference>
<keyword evidence="10" id="KW-1185">Reference proteome</keyword>
<dbReference type="FunFam" id="2.130.10.10:FF:000145">
    <property type="entry name" value="WD repeat domain phosphoinositide-interacting protein 2"/>
    <property type="match status" value="1"/>
</dbReference>
<dbReference type="GO" id="GO:0034497">
    <property type="term" value="P:protein localization to phagophore assembly site"/>
    <property type="evidence" value="ECO:0007669"/>
    <property type="project" value="UniProtKB-ARBA"/>
</dbReference>
<organism evidence="9 10">
    <name type="scientific">Laodelphax striatellus</name>
    <name type="common">Small brown planthopper</name>
    <name type="synonym">Delphax striatella</name>
    <dbReference type="NCBI Taxonomy" id="195883"/>
    <lineage>
        <taxon>Eukaryota</taxon>
        <taxon>Metazoa</taxon>
        <taxon>Ecdysozoa</taxon>
        <taxon>Arthropoda</taxon>
        <taxon>Hexapoda</taxon>
        <taxon>Insecta</taxon>
        <taxon>Pterygota</taxon>
        <taxon>Neoptera</taxon>
        <taxon>Paraneoptera</taxon>
        <taxon>Hemiptera</taxon>
        <taxon>Auchenorrhyncha</taxon>
        <taxon>Fulgoroidea</taxon>
        <taxon>Delphacidae</taxon>
        <taxon>Criomorphinae</taxon>
        <taxon>Laodelphax</taxon>
    </lineage>
</organism>
<evidence type="ECO:0000313" key="10">
    <source>
        <dbReference type="Proteomes" id="UP000291343"/>
    </source>
</evidence>
<proteinExistence type="inferred from homology"/>
<dbReference type="SUPFAM" id="SSF50978">
    <property type="entry name" value="WD40 repeat-like"/>
    <property type="match status" value="1"/>
</dbReference>
<dbReference type="EMBL" id="QKKF02005739">
    <property type="protein sequence ID" value="RZF46691.1"/>
    <property type="molecule type" value="Genomic_DNA"/>
</dbReference>
<dbReference type="GO" id="GO:0000407">
    <property type="term" value="C:phagophore assembly site"/>
    <property type="evidence" value="ECO:0007669"/>
    <property type="project" value="UniProtKB-ARBA"/>
</dbReference>
<dbReference type="AlphaFoldDB" id="A0A482XN78"/>
<evidence type="ECO:0000256" key="6">
    <source>
        <dbReference type="ARBA" id="ARBA00023136"/>
    </source>
</evidence>
<dbReference type="InParanoid" id="A0A482XN78"/>
<keyword evidence="2" id="KW-0853">WD repeat</keyword>
<evidence type="ECO:0000313" key="9">
    <source>
        <dbReference type="EMBL" id="RZF46691.1"/>
    </source>
</evidence>
<dbReference type="GO" id="GO:0012505">
    <property type="term" value="C:endomembrane system"/>
    <property type="evidence" value="ECO:0007669"/>
    <property type="project" value="UniProtKB-SubCell"/>
</dbReference>
<dbReference type="SMR" id="A0A482XN78"/>
<dbReference type="FunCoup" id="A0A482XN78">
    <property type="interactions" value="1526"/>
</dbReference>
<dbReference type="InterPro" id="IPR015943">
    <property type="entry name" value="WD40/YVTN_repeat-like_dom_sf"/>
</dbReference>
<keyword evidence="3" id="KW-0677">Repeat</keyword>
<dbReference type="STRING" id="195883.A0A482XN78"/>
<dbReference type="OrthoDB" id="1667587at2759"/>
<comment type="subcellular location">
    <subcellularLocation>
        <location evidence="1">Endomembrane system</location>
        <topology evidence="1">Peripheral membrane protein</topology>
    </subcellularLocation>
</comment>
<dbReference type="SMART" id="SM00320">
    <property type="entry name" value="WD40"/>
    <property type="match status" value="3"/>
</dbReference>
<dbReference type="Proteomes" id="UP000291343">
    <property type="component" value="Unassembled WGS sequence"/>
</dbReference>
<keyword evidence="6" id="KW-0472">Membrane</keyword>
<evidence type="ECO:0000256" key="8">
    <source>
        <dbReference type="SAM" id="MobiDB-lite"/>
    </source>
</evidence>
<comment type="caution">
    <text evidence="9">The sequence shown here is derived from an EMBL/GenBank/DDBJ whole genome shotgun (WGS) entry which is preliminary data.</text>
</comment>
<gene>
    <name evidence="9" type="ORF">LSTR_LSTR002554</name>
</gene>
<evidence type="ECO:0000256" key="2">
    <source>
        <dbReference type="ARBA" id="ARBA00022574"/>
    </source>
</evidence>
<reference evidence="9 10" key="1">
    <citation type="journal article" date="2017" name="Gigascience">
        <title>Genome sequence of the small brown planthopper, Laodelphax striatellus.</title>
        <authorList>
            <person name="Zhu J."/>
            <person name="Jiang F."/>
            <person name="Wang X."/>
            <person name="Yang P."/>
            <person name="Bao Y."/>
            <person name="Zhao W."/>
            <person name="Wang W."/>
            <person name="Lu H."/>
            <person name="Wang Q."/>
            <person name="Cui N."/>
            <person name="Li J."/>
            <person name="Chen X."/>
            <person name="Luo L."/>
            <person name="Yu J."/>
            <person name="Kang L."/>
            <person name="Cui F."/>
        </authorList>
    </citation>
    <scope>NUCLEOTIDE SEQUENCE [LARGE SCALE GENOMIC DNA]</scope>
    <source>
        <strain evidence="9">Lst14</strain>
    </source>
</reference>
<accession>A0A482XN78</accession>
<evidence type="ECO:0000256" key="3">
    <source>
        <dbReference type="ARBA" id="ARBA00022737"/>
    </source>
</evidence>
<sequence length="489" mass="52951">MNDTGRSDCVNNSYFVNFNQDISSLAVGSKSGYRLFSLLSVDSLVQIYENETEDISIVERLFSSSLVAVVCLSSPRKLKVCHFNKGTEICNYSYSNTILAVKLNRVRLVVCLEESLYIHNIRDMKVLHTIRDTPPNPTGLCTLSSNGDNCFLAYPGSNTIGEVQIFDANNLQAKTMIAAHDSPLAALAFSPNGCRLATASEKGTVIRVFNVADGSRLFEFRRGVKRCVTISTLAFSTDASFLVASSNTETVHIFKLDENQDPSLNKVNAPVEDSQSWMGYLSKAVSASANYLPSQVTDVFCQGRAFASVHLPVSGLKTVCAITTVQKVLRLLVASSDGVMYVYNFDANEGGCVLVHQHKLYGKSDTDDRVDGSDDKQSAAKKSTANNDTQVVETNELESNETFVSVGGGHCGANGNGYGEIHHSCLCFVSVPEPGSISSYAGILKGNCPGTMSDSEKFREMVNATESPPKGGFQLNDDSEFPPVTQKTE</sequence>
<evidence type="ECO:0000256" key="1">
    <source>
        <dbReference type="ARBA" id="ARBA00004184"/>
    </source>
</evidence>
<name>A0A482XN78_LAOST</name>
<keyword evidence="5" id="KW-0446">Lipid-binding</keyword>
<feature type="region of interest" description="Disordered" evidence="8">
    <location>
        <begin position="364"/>
        <end position="388"/>
    </location>
</feature>
<dbReference type="InterPro" id="IPR001680">
    <property type="entry name" value="WD40_rpt"/>
</dbReference>
<feature type="compositionally biased region" description="Basic and acidic residues" evidence="8">
    <location>
        <begin position="364"/>
        <end position="378"/>
    </location>
</feature>
<comment type="similarity">
    <text evidence="7">Belongs to the WD repeat PROPPIN family.</text>
</comment>
<dbReference type="PANTHER" id="PTHR11227">
    <property type="entry name" value="WD-REPEAT PROTEIN INTERACTING WITH PHOSPHOINOSIDES WIPI -RELATED"/>
    <property type="match status" value="1"/>
</dbReference>
<dbReference type="InterPro" id="IPR048720">
    <property type="entry name" value="PROPPIN"/>
</dbReference>
<feature type="region of interest" description="Disordered" evidence="8">
    <location>
        <begin position="462"/>
        <end position="489"/>
    </location>
</feature>
<dbReference type="InterPro" id="IPR036322">
    <property type="entry name" value="WD40_repeat_dom_sf"/>
</dbReference>
<evidence type="ECO:0000256" key="4">
    <source>
        <dbReference type="ARBA" id="ARBA00023006"/>
    </source>
</evidence>
<keyword evidence="4" id="KW-0072">Autophagy</keyword>
<dbReference type="Pfam" id="PF21032">
    <property type="entry name" value="PROPPIN"/>
    <property type="match status" value="1"/>
</dbReference>